<dbReference type="Pfam" id="PF02801">
    <property type="entry name" value="Ketoacyl-synt_C"/>
    <property type="match status" value="1"/>
</dbReference>
<evidence type="ECO:0000256" key="4">
    <source>
        <dbReference type="ARBA" id="ARBA00022679"/>
    </source>
</evidence>
<dbReference type="Gene3D" id="3.40.50.150">
    <property type="entry name" value="Vaccinia Virus protein VP39"/>
    <property type="match status" value="1"/>
</dbReference>
<dbReference type="InterPro" id="IPR001227">
    <property type="entry name" value="Ac_transferase_dom_sf"/>
</dbReference>
<dbReference type="SUPFAM" id="SSF47336">
    <property type="entry name" value="ACP-like"/>
    <property type="match status" value="1"/>
</dbReference>
<dbReference type="GO" id="GO:0044550">
    <property type="term" value="P:secondary metabolite biosynthetic process"/>
    <property type="evidence" value="ECO:0007669"/>
    <property type="project" value="TreeGrafter"/>
</dbReference>
<dbReference type="InterPro" id="IPR050091">
    <property type="entry name" value="PKS_NRPS_Biosynth_Enz"/>
</dbReference>
<dbReference type="CDD" id="cd05195">
    <property type="entry name" value="enoyl_red"/>
    <property type="match status" value="1"/>
</dbReference>
<comment type="caution">
    <text evidence="8">The sequence shown here is derived from an EMBL/GenBank/DDBJ whole genome shotgun (WGS) entry which is preliminary data.</text>
</comment>
<evidence type="ECO:0000259" key="7">
    <source>
        <dbReference type="PROSITE" id="PS52004"/>
    </source>
</evidence>
<dbReference type="FunFam" id="3.40.50.720:FF:000209">
    <property type="entry name" value="Polyketide synthase Pks12"/>
    <property type="match status" value="1"/>
</dbReference>
<dbReference type="Gene3D" id="3.40.47.10">
    <property type="match status" value="1"/>
</dbReference>
<evidence type="ECO:0000313" key="9">
    <source>
        <dbReference type="Proteomes" id="UP000249363"/>
    </source>
</evidence>
<dbReference type="OrthoDB" id="329835at2759"/>
<dbReference type="InterPro" id="IPR020843">
    <property type="entry name" value="ER"/>
</dbReference>
<dbReference type="SUPFAM" id="SSF55048">
    <property type="entry name" value="Probable ACP-binding domain of malonyl-CoA ACP transacylase"/>
    <property type="match status" value="1"/>
</dbReference>
<dbReference type="InterPro" id="IPR056501">
    <property type="entry name" value="NAD-bd_HRPKS_sdrA"/>
</dbReference>
<dbReference type="Pfam" id="PF23297">
    <property type="entry name" value="ACP_SdgA_C"/>
    <property type="match status" value="1"/>
</dbReference>
<dbReference type="Gene3D" id="3.40.366.10">
    <property type="entry name" value="Malonyl-Coenzyme A Acyl Carrier Protein, domain 2"/>
    <property type="match status" value="1"/>
</dbReference>
<dbReference type="SUPFAM" id="SSF51735">
    <property type="entry name" value="NAD(P)-binding Rossmann-fold domains"/>
    <property type="match status" value="2"/>
</dbReference>
<dbReference type="InterPro" id="IPR016039">
    <property type="entry name" value="Thiolase-like"/>
</dbReference>
<dbReference type="Gene3D" id="3.90.180.10">
    <property type="entry name" value="Medium-chain alcohol dehydrogenases, catalytic domain"/>
    <property type="match status" value="1"/>
</dbReference>
<dbReference type="SMART" id="SM00829">
    <property type="entry name" value="PKS_ER"/>
    <property type="match status" value="1"/>
</dbReference>
<reference evidence="8 9" key="1">
    <citation type="journal article" date="2017" name="Biotechnol. Biofuels">
        <title>Differential beta-glucosidase expression as a function of carbon source availability in Talaromyces amestolkiae: a genomic and proteomic approach.</title>
        <authorList>
            <person name="de Eugenio L.I."/>
            <person name="Mendez-Liter J.A."/>
            <person name="Nieto-Dominguez M."/>
            <person name="Alonso L."/>
            <person name="Gil-Munoz J."/>
            <person name="Barriuso J."/>
            <person name="Prieto A."/>
            <person name="Martinez M.J."/>
        </authorList>
    </citation>
    <scope>NUCLEOTIDE SEQUENCE [LARGE SCALE GENOMIC DNA]</scope>
    <source>
        <strain evidence="8 9">CIB</strain>
    </source>
</reference>
<dbReference type="Pfam" id="PF00698">
    <property type="entry name" value="Acyl_transf_1"/>
    <property type="match status" value="1"/>
</dbReference>
<protein>
    <submittedName>
        <fullName evidence="8">Uncharacterized protein</fullName>
    </submittedName>
</protein>
<dbReference type="InterPro" id="IPR014030">
    <property type="entry name" value="Ketoacyl_synth_N"/>
</dbReference>
<evidence type="ECO:0000256" key="2">
    <source>
        <dbReference type="ARBA" id="ARBA00022450"/>
    </source>
</evidence>
<dbReference type="InterPro" id="IPR013968">
    <property type="entry name" value="PKS_KR"/>
</dbReference>
<dbReference type="Pfam" id="PF03959">
    <property type="entry name" value="FSH1"/>
    <property type="match status" value="1"/>
</dbReference>
<dbReference type="InterPro" id="IPR014031">
    <property type="entry name" value="Ketoacyl_synth_C"/>
</dbReference>
<dbReference type="InterPro" id="IPR005645">
    <property type="entry name" value="FSH-like_dom"/>
</dbReference>
<dbReference type="InterPro" id="IPR049551">
    <property type="entry name" value="PKS_DH_C"/>
</dbReference>
<dbReference type="PROSITE" id="PS52004">
    <property type="entry name" value="KS3_2"/>
    <property type="match status" value="1"/>
</dbReference>
<dbReference type="Gene3D" id="3.40.50.720">
    <property type="entry name" value="NAD(P)-binding Rossmann-like Domain"/>
    <property type="match status" value="2"/>
</dbReference>
<dbReference type="InterPro" id="IPR029063">
    <property type="entry name" value="SAM-dependent_MTases_sf"/>
</dbReference>
<sequence>MRFLCFHGKGSNSQIMETQIAALCQELDSFHEYDYVEGVIAVPLDPGNFPELRPFFPMKGEYFDYFSPDSVESVKQALDDLSAFIESNGPYDGIIAFSQGGCLASTFLIQQTILHPMTPLPFKCAIFLSSINPTDPRALDSGHARFLDPQVEGDQMLAGLPTAHIWGRNDTLWANCSETLYGLCDPELRLLLLHDEGHTVPGSIIAGCNVIISPDSMHALSNMNMLSPDGQCYSFDHRGNGYSRGEGFGVLILKRVADAIRDNDTIRGIIRSTGCNQDGHTSSLTLPNADLQARLIRDTYKKAGLSMKPTRFFEAHGTGTSVGDPIESKALGAAFRQVRTTDDPLWIGAVKSNIGHLEGASGIAGVIKAMLVLEKAIIPPNTNFEKVNPKIDAEFLRIQFPLESMPWPTKGLRRASVNSFGNAGTNSHVVLDDVYHFLEEYGLSGQHLTVRDPPTKAVCEPTLVRLSSSLQRPISKDASYEPGSTRLLLFSANDEAGIRRQAKAYAGYFSKTADSLEPSYLDHLAYTLAFRRSSLTWKSFAVVNSVLDLPLLDKIMCPAIKSSNNPGLGFVFTGQGAQWAGMGSELMVFPAFQQSLQQSEEILLELGCSWRLREEIMRQTGSRINDAELAQPSCTALQIALLNLLATFGIFPTAVIGHSSGEIAAAYSVGTFTIEAAMKLAYYRGEVSGRLASDPSAPKGAMMSVGLSEDEVRPYVEAITAQFGVSDLTVACINSPRNVTISGDANQIEALRSLLDAKKVFSRKLLVSVAYHSSHMLRVADDYRRAIQNLKAGTEPVNSVAMCSSVTGQRVTKDDLIDPEYWVSNMVSPVRFVDAMDTLILKSSRHMRKKINGSHRNYFRIDTLVEVGPHSALQGPIHDTLLALRNSKIGYTSLLMRKNAATTSTFNALGYIKCLGYPIDMEKVNNLGLVSSEKYMVLPSLPGYVFDHSQKYWNESRLSSQYRLGGQGKLDLVGKPVPESNKFAAKWRNYLRISEMSWNARYGVIRARYKLNKNDVDSGREPLDEVNACRDLAISIANSCQTPLNPQKFYSALNDSGLELGPSFHRVIEGSFNSRQVQAKLKLFQWPENEFPEAHIIHPASLDAIFHLGIGICSGGGKVAAPTMIPTFLRHLFVSKTGLSFPDTEELQEYAYISTKDAHSVEFCGFSLSPTNDAILVQFEDLRATAIADHQDDSVRESLQDQQLSHFVKYKPEPDLLSPQATWAYCQDVSDSQTPLERYVDMLAHKNGDLRILEIDTGDRTLTKSILQVLTVVDYFGRMINPRYNSFCLCSASSEVLEIGKQELQNYSHVNFASLDMIMNDAEVFDLIMAPYSVREDEMMFRNISKMLTSEGKLFLLKPNASPNENVQKNGQPVEETWIKYGLSYPGLELLASNPTDSGRHIVHIHTTRSLGPSIRQIDKEIFIVLDTISSVQRRVSDALASYWHRKGINSIRSGCLEEAAAIKQTDNIIFVVLLELDYRFMHSITRSAYGPLKTLFQTVSDMHWVTFSGGSEAGNPDYSIIHGLTRVLRNEYPDLNVTVLSFEATDNLSEWQIDSLTQILNAKHVHRNSNIVDVEYLEIKQAIHIPRIIPAPTVTHELNSRSGARRSDKIAVKDCPPLLLSMKSVGILDTLHFVEDVAAYEPLAADEIEIRSYAIGMNYKDCLIALGQLSRSKMGPECAGVVIKAGANTVFQPGDRVILAGSEMFRTFVRGKGAVKIPDNMAFTTAAAIPMQFGTAWRVIHRLAKLEQGETILIHAASGGTGQAAIQISQALGATIFATVGSKIKKDFLMDVYKIPEDHIFYSRDTSFAQGIKRITNGRGVDVIINSLVGEGLIASWECIAPYGRFIEIGKKDVMSNSKLPMFGFNKNASFIAFEYSQWVKDRPETAYHDLQELVDMFAQHKLHTALPLRVHDISEIESVFQMVQKGDQIGKVVLEVTPESQVQVTLNTKPSLQMDPNSSFVIAGGLGGLGRATARWMAERGARNIILLSRFGPRTDSARELIKNLQSIGVRVETPACDVTDLDTMKQIFGRLSANMPPIKGVLQMSVIARDWLFRDLEYDDWKSAVDVKVVGSWNLHTVLPKGMDFFILLASTSGVVGIKGQTSYDAGNTYEDALARYRVALGEKAISLDLGAMVDDGILAERPELLNRVLAYDIIEPVTRQRFHSILDYYCNPELALTSPEEAQVVVGLGMGYGAGGLESVDHNRQPMLQPVILAGERRAAAMAAVMDGLGTADKVKEQREQFAASASKDEAAEIVAQATIQKLARSIAALRDGASINYDKPLQIFGVDSLLAIELRNWIVKEFNAEIAVFEVQGASTLGTLSMLVAGRSTIPHDKWSAAL</sequence>
<accession>A0A364LCE0</accession>
<keyword evidence="2" id="KW-0596">Phosphopantetheine</keyword>
<dbReference type="PANTHER" id="PTHR43775">
    <property type="entry name" value="FATTY ACID SYNTHASE"/>
    <property type="match status" value="1"/>
</dbReference>
<feature type="domain" description="Carrier" evidence="6">
    <location>
        <begin position="2258"/>
        <end position="2333"/>
    </location>
</feature>
<dbReference type="Proteomes" id="UP000249363">
    <property type="component" value="Unassembled WGS sequence"/>
</dbReference>
<dbReference type="Gene3D" id="3.40.50.1820">
    <property type="entry name" value="alpha/beta hydrolase"/>
    <property type="match status" value="1"/>
</dbReference>
<dbReference type="InterPro" id="IPR036736">
    <property type="entry name" value="ACP-like_sf"/>
</dbReference>
<evidence type="ECO:0000256" key="5">
    <source>
        <dbReference type="ARBA" id="ARBA00023268"/>
    </source>
</evidence>
<dbReference type="InterPro" id="IPR020841">
    <property type="entry name" value="PKS_Beta-ketoAc_synthase_dom"/>
</dbReference>
<dbReference type="GO" id="GO:0031177">
    <property type="term" value="F:phosphopantetheine binding"/>
    <property type="evidence" value="ECO:0007669"/>
    <property type="project" value="InterPro"/>
</dbReference>
<dbReference type="GO" id="GO:0006633">
    <property type="term" value="P:fatty acid biosynthetic process"/>
    <property type="evidence" value="ECO:0007669"/>
    <property type="project" value="TreeGrafter"/>
</dbReference>
<dbReference type="SMART" id="SM00825">
    <property type="entry name" value="PKS_KS"/>
    <property type="match status" value="1"/>
</dbReference>
<dbReference type="InterPro" id="IPR016035">
    <property type="entry name" value="Acyl_Trfase/lysoPLipase"/>
</dbReference>
<dbReference type="SUPFAM" id="SSF50129">
    <property type="entry name" value="GroES-like"/>
    <property type="match status" value="1"/>
</dbReference>
<dbReference type="Gene3D" id="3.30.70.3290">
    <property type="match status" value="1"/>
</dbReference>
<dbReference type="Gene3D" id="3.10.129.110">
    <property type="entry name" value="Polyketide synthase dehydratase"/>
    <property type="match status" value="1"/>
</dbReference>
<keyword evidence="9" id="KW-1185">Reference proteome</keyword>
<keyword evidence="4" id="KW-0808">Transferase</keyword>
<dbReference type="InterPro" id="IPR014043">
    <property type="entry name" value="Acyl_transferase_dom"/>
</dbReference>
<dbReference type="Pfam" id="PF08659">
    <property type="entry name" value="KR"/>
    <property type="match status" value="1"/>
</dbReference>
<keyword evidence="3" id="KW-0597">Phosphoprotein</keyword>
<dbReference type="Pfam" id="PF23114">
    <property type="entry name" value="NAD-bd_HRPKS_sdrA"/>
    <property type="match status" value="1"/>
</dbReference>
<dbReference type="STRING" id="1196081.A0A364LCE0"/>
<feature type="domain" description="Ketosynthase family 3 (KS3)" evidence="7">
    <location>
        <begin position="1"/>
        <end position="433"/>
    </location>
</feature>
<dbReference type="Pfam" id="PF00109">
    <property type="entry name" value="ketoacyl-synt"/>
    <property type="match status" value="1"/>
</dbReference>
<dbReference type="InterPro" id="IPR036291">
    <property type="entry name" value="NAD(P)-bd_dom_sf"/>
</dbReference>
<gene>
    <name evidence="8" type="ORF">BHQ10_009507</name>
</gene>
<dbReference type="Pfam" id="PF13602">
    <property type="entry name" value="ADH_zinc_N_2"/>
    <property type="match status" value="1"/>
</dbReference>
<dbReference type="PROSITE" id="PS50075">
    <property type="entry name" value="CARRIER"/>
    <property type="match status" value="1"/>
</dbReference>
<dbReference type="RefSeq" id="XP_040738009.1">
    <property type="nucleotide sequence ID" value="XM_040882430.1"/>
</dbReference>
<dbReference type="SUPFAM" id="SSF53901">
    <property type="entry name" value="Thiolase-like"/>
    <property type="match status" value="1"/>
</dbReference>
<evidence type="ECO:0000256" key="3">
    <source>
        <dbReference type="ARBA" id="ARBA00022553"/>
    </source>
</evidence>
<dbReference type="GeneID" id="63798721"/>
<dbReference type="SMART" id="SM00823">
    <property type="entry name" value="PKS_PP"/>
    <property type="match status" value="1"/>
</dbReference>
<dbReference type="Pfam" id="PF14765">
    <property type="entry name" value="PS-DH"/>
    <property type="match status" value="1"/>
</dbReference>
<dbReference type="SMART" id="SM00822">
    <property type="entry name" value="PKS_KR"/>
    <property type="match status" value="1"/>
</dbReference>
<dbReference type="Gene3D" id="1.10.1200.10">
    <property type="entry name" value="ACP-like"/>
    <property type="match status" value="1"/>
</dbReference>
<dbReference type="GO" id="GO:1901336">
    <property type="term" value="P:lactone biosynthetic process"/>
    <property type="evidence" value="ECO:0007669"/>
    <property type="project" value="UniProtKB-ARBA"/>
</dbReference>
<dbReference type="InterPro" id="IPR009081">
    <property type="entry name" value="PP-bd_ACP"/>
</dbReference>
<evidence type="ECO:0000256" key="1">
    <source>
        <dbReference type="ARBA" id="ARBA00005179"/>
    </source>
</evidence>
<dbReference type="EMBL" id="MIKG01000025">
    <property type="protein sequence ID" value="RAO73495.1"/>
    <property type="molecule type" value="Genomic_DNA"/>
</dbReference>
<dbReference type="InterPro" id="IPR057326">
    <property type="entry name" value="KR_dom"/>
</dbReference>
<keyword evidence="5" id="KW-0511">Multifunctional enzyme</keyword>
<dbReference type="GO" id="GO:0016491">
    <property type="term" value="F:oxidoreductase activity"/>
    <property type="evidence" value="ECO:0007669"/>
    <property type="project" value="InterPro"/>
</dbReference>
<dbReference type="GO" id="GO:0004312">
    <property type="term" value="F:fatty acid synthase activity"/>
    <property type="evidence" value="ECO:0007669"/>
    <property type="project" value="TreeGrafter"/>
</dbReference>
<dbReference type="SMART" id="SM00827">
    <property type="entry name" value="PKS_AT"/>
    <property type="match status" value="1"/>
</dbReference>
<evidence type="ECO:0000259" key="6">
    <source>
        <dbReference type="PROSITE" id="PS50075"/>
    </source>
</evidence>
<evidence type="ECO:0000313" key="8">
    <source>
        <dbReference type="EMBL" id="RAO73495.1"/>
    </source>
</evidence>
<dbReference type="InterPro" id="IPR029058">
    <property type="entry name" value="AB_hydrolase_fold"/>
</dbReference>
<dbReference type="CDD" id="cd00833">
    <property type="entry name" value="PKS"/>
    <property type="match status" value="1"/>
</dbReference>
<dbReference type="SUPFAM" id="SSF53474">
    <property type="entry name" value="alpha/beta-Hydrolases"/>
    <property type="match status" value="1"/>
</dbReference>
<comment type="pathway">
    <text evidence="1">Secondary metabolite biosynthesis.</text>
</comment>
<dbReference type="InterPro" id="IPR011032">
    <property type="entry name" value="GroES-like_sf"/>
</dbReference>
<dbReference type="PANTHER" id="PTHR43775:SF29">
    <property type="entry name" value="ASPERFURANONE POLYKETIDE SYNTHASE AFOG-RELATED"/>
    <property type="match status" value="1"/>
</dbReference>
<dbReference type="InterPro" id="IPR042104">
    <property type="entry name" value="PKS_dehydratase_sf"/>
</dbReference>
<organism evidence="8 9">
    <name type="scientific">Talaromyces amestolkiae</name>
    <dbReference type="NCBI Taxonomy" id="1196081"/>
    <lineage>
        <taxon>Eukaryota</taxon>
        <taxon>Fungi</taxon>
        <taxon>Dikarya</taxon>
        <taxon>Ascomycota</taxon>
        <taxon>Pezizomycotina</taxon>
        <taxon>Eurotiomycetes</taxon>
        <taxon>Eurotiomycetidae</taxon>
        <taxon>Eurotiales</taxon>
        <taxon>Trichocomaceae</taxon>
        <taxon>Talaromyces</taxon>
        <taxon>Talaromyces sect. Talaromyces</taxon>
    </lineage>
</organism>
<dbReference type="CDD" id="cd05274">
    <property type="entry name" value="KR_FAS_SDR_x"/>
    <property type="match status" value="1"/>
</dbReference>
<dbReference type="SUPFAM" id="SSF52151">
    <property type="entry name" value="FabD/lysophospholipase-like"/>
    <property type="match status" value="1"/>
</dbReference>
<dbReference type="InterPro" id="IPR020806">
    <property type="entry name" value="PKS_PP-bd"/>
</dbReference>
<dbReference type="InterPro" id="IPR016036">
    <property type="entry name" value="Malonyl_transacylase_ACP-bd"/>
</dbReference>
<name>A0A364LCE0_TALAM</name>
<proteinExistence type="predicted"/>